<evidence type="ECO:0000259" key="8">
    <source>
        <dbReference type="Pfam" id="PF04239"/>
    </source>
</evidence>
<keyword evidence="4 7" id="KW-0812">Transmembrane</keyword>
<evidence type="ECO:0000256" key="7">
    <source>
        <dbReference type="SAM" id="Phobius"/>
    </source>
</evidence>
<protein>
    <submittedName>
        <fullName evidence="9">DUF421 domain-containing protein</fullName>
    </submittedName>
</protein>
<dbReference type="PANTHER" id="PTHR34582:SF6">
    <property type="entry name" value="UPF0702 TRANSMEMBRANE PROTEIN YCAP"/>
    <property type="match status" value="1"/>
</dbReference>
<evidence type="ECO:0000256" key="6">
    <source>
        <dbReference type="ARBA" id="ARBA00023136"/>
    </source>
</evidence>
<dbReference type="RefSeq" id="WP_290361939.1">
    <property type="nucleotide sequence ID" value="NZ_JAUFQU010000001.1"/>
</dbReference>
<evidence type="ECO:0000256" key="5">
    <source>
        <dbReference type="ARBA" id="ARBA00022989"/>
    </source>
</evidence>
<keyword evidence="3" id="KW-1003">Cell membrane</keyword>
<keyword evidence="5 7" id="KW-1133">Transmembrane helix</keyword>
<accession>A0ABT8CRT6</accession>
<keyword evidence="10" id="KW-1185">Reference proteome</keyword>
<dbReference type="EMBL" id="JAUFQU010000001">
    <property type="protein sequence ID" value="MDN3705789.1"/>
    <property type="molecule type" value="Genomic_DNA"/>
</dbReference>
<comment type="subcellular location">
    <subcellularLocation>
        <location evidence="1">Cell membrane</location>
        <topology evidence="1">Multi-pass membrane protein</topology>
    </subcellularLocation>
</comment>
<feature type="domain" description="YetF C-terminal" evidence="8">
    <location>
        <begin position="95"/>
        <end position="166"/>
    </location>
</feature>
<reference evidence="10" key="1">
    <citation type="journal article" date="2019" name="Int. J. Syst. Evol. Microbiol.">
        <title>The Global Catalogue of Microorganisms (GCM) 10K type strain sequencing project: providing services to taxonomists for standard genome sequencing and annotation.</title>
        <authorList>
            <consortium name="The Broad Institute Genomics Platform"/>
            <consortium name="The Broad Institute Genome Sequencing Center for Infectious Disease"/>
            <person name="Wu L."/>
            <person name="Ma J."/>
        </authorList>
    </citation>
    <scope>NUCLEOTIDE SEQUENCE [LARGE SCALE GENOMIC DNA]</scope>
    <source>
        <strain evidence="10">CECT 7184</strain>
    </source>
</reference>
<name>A0ABT8CRT6_9FLAO</name>
<comment type="similarity">
    <text evidence="2">Belongs to the UPF0702 family.</text>
</comment>
<organism evidence="9 10">
    <name type="scientific">Paenimyroides ceti</name>
    <dbReference type="NCBI Taxonomy" id="395087"/>
    <lineage>
        <taxon>Bacteria</taxon>
        <taxon>Pseudomonadati</taxon>
        <taxon>Bacteroidota</taxon>
        <taxon>Flavobacteriia</taxon>
        <taxon>Flavobacteriales</taxon>
        <taxon>Flavobacteriaceae</taxon>
        <taxon>Paenimyroides</taxon>
    </lineage>
</organism>
<feature type="transmembrane region" description="Helical" evidence="7">
    <location>
        <begin position="46"/>
        <end position="65"/>
    </location>
</feature>
<keyword evidence="6 7" id="KW-0472">Membrane</keyword>
<dbReference type="InterPro" id="IPR023090">
    <property type="entry name" value="UPF0702_alpha/beta_dom_sf"/>
</dbReference>
<evidence type="ECO:0000313" key="9">
    <source>
        <dbReference type="EMBL" id="MDN3705789.1"/>
    </source>
</evidence>
<sequence length="225" mass="26036">MDWKEIFISNTDWESVFNIVFRTFFMFVIILLVLRFSGKRGVRQLSVYELAFILGLGSAAGDPMFQLDIPLIQSVLVFAVVLIFYKIITYLMSLNKKVEHILEGSPVYIIKDGKLLINQHEHQSLSQDEFFAELRIQKVRHLGQVEYALLEINGEVSILFYPEKEVRYGLPIYPHEYKRAENLQENQYYSCMQCGETVQLTADMPQCTSCGHKEWAVSLNIPVTP</sequence>
<gene>
    <name evidence="9" type="ORF">QW060_01455</name>
</gene>
<proteinExistence type="inferred from homology"/>
<dbReference type="Gene3D" id="3.30.240.20">
    <property type="entry name" value="bsu07140 like domains"/>
    <property type="match status" value="1"/>
</dbReference>
<evidence type="ECO:0000256" key="2">
    <source>
        <dbReference type="ARBA" id="ARBA00006448"/>
    </source>
</evidence>
<feature type="transmembrane region" description="Helical" evidence="7">
    <location>
        <begin position="71"/>
        <end position="92"/>
    </location>
</feature>
<evidence type="ECO:0000256" key="3">
    <source>
        <dbReference type="ARBA" id="ARBA00022475"/>
    </source>
</evidence>
<dbReference type="Pfam" id="PF04239">
    <property type="entry name" value="DUF421"/>
    <property type="match status" value="1"/>
</dbReference>
<comment type="caution">
    <text evidence="9">The sequence shown here is derived from an EMBL/GenBank/DDBJ whole genome shotgun (WGS) entry which is preliminary data.</text>
</comment>
<dbReference type="Proteomes" id="UP001242368">
    <property type="component" value="Unassembled WGS sequence"/>
</dbReference>
<evidence type="ECO:0000256" key="1">
    <source>
        <dbReference type="ARBA" id="ARBA00004651"/>
    </source>
</evidence>
<dbReference type="InterPro" id="IPR007353">
    <property type="entry name" value="DUF421"/>
</dbReference>
<feature type="transmembrane region" description="Helical" evidence="7">
    <location>
        <begin position="15"/>
        <end position="34"/>
    </location>
</feature>
<evidence type="ECO:0000313" key="10">
    <source>
        <dbReference type="Proteomes" id="UP001242368"/>
    </source>
</evidence>
<evidence type="ECO:0000256" key="4">
    <source>
        <dbReference type="ARBA" id="ARBA00022692"/>
    </source>
</evidence>
<dbReference type="PANTHER" id="PTHR34582">
    <property type="entry name" value="UPF0702 TRANSMEMBRANE PROTEIN YCAP"/>
    <property type="match status" value="1"/>
</dbReference>